<comment type="subcellular location">
    <subcellularLocation>
        <location evidence="1">Cell membrane</location>
        <topology evidence="1">Multi-pass membrane protein</topology>
    </subcellularLocation>
</comment>
<dbReference type="Gene3D" id="2.30.30.60">
    <property type="match status" value="1"/>
</dbReference>
<feature type="transmembrane region" description="Helical" evidence="9">
    <location>
        <begin position="337"/>
        <end position="354"/>
    </location>
</feature>
<dbReference type="InterPro" id="IPR052702">
    <property type="entry name" value="MscS-like_channel"/>
</dbReference>
<feature type="transmembrane region" description="Helical" evidence="9">
    <location>
        <begin position="594"/>
        <end position="615"/>
    </location>
</feature>
<keyword evidence="6 9" id="KW-0472">Membrane</keyword>
<evidence type="ECO:0000313" key="12">
    <source>
        <dbReference type="EMBL" id="MFD2871216.1"/>
    </source>
</evidence>
<keyword evidence="13" id="KW-1185">Reference proteome</keyword>
<dbReference type="SUPFAM" id="SSF82689">
    <property type="entry name" value="Mechanosensitive channel protein MscS (YggB), C-terminal domain"/>
    <property type="match status" value="1"/>
</dbReference>
<evidence type="ECO:0000256" key="3">
    <source>
        <dbReference type="ARBA" id="ARBA00022475"/>
    </source>
</evidence>
<organism evidence="12 13">
    <name type="scientific">Mucilaginibacter ximonensis</name>
    <dbReference type="NCBI Taxonomy" id="538021"/>
    <lineage>
        <taxon>Bacteria</taxon>
        <taxon>Pseudomonadati</taxon>
        <taxon>Bacteroidota</taxon>
        <taxon>Sphingobacteriia</taxon>
        <taxon>Sphingobacteriales</taxon>
        <taxon>Sphingobacteriaceae</taxon>
        <taxon>Mucilaginibacter</taxon>
    </lineage>
</organism>
<feature type="transmembrane region" description="Helical" evidence="9">
    <location>
        <begin position="429"/>
        <end position="447"/>
    </location>
</feature>
<comment type="similarity">
    <text evidence="2">Belongs to the MscS (TC 1.A.23) family.</text>
</comment>
<evidence type="ECO:0000313" key="13">
    <source>
        <dbReference type="Proteomes" id="UP001597557"/>
    </source>
</evidence>
<evidence type="ECO:0000259" key="11">
    <source>
        <dbReference type="Pfam" id="PF21082"/>
    </source>
</evidence>
<evidence type="ECO:0000256" key="6">
    <source>
        <dbReference type="ARBA" id="ARBA00023136"/>
    </source>
</evidence>
<dbReference type="EMBL" id="JBHUPD010000001">
    <property type="protein sequence ID" value="MFD2871216.1"/>
    <property type="molecule type" value="Genomic_DNA"/>
</dbReference>
<feature type="transmembrane region" description="Helical" evidence="9">
    <location>
        <begin position="505"/>
        <end position="522"/>
    </location>
</feature>
<dbReference type="InterPro" id="IPR023408">
    <property type="entry name" value="MscS_beta-dom_sf"/>
</dbReference>
<dbReference type="RefSeq" id="WP_377181681.1">
    <property type="nucleotide sequence ID" value="NZ_JBHUPD010000001.1"/>
</dbReference>
<dbReference type="Pfam" id="PF21082">
    <property type="entry name" value="MS_channel_3rd"/>
    <property type="match status" value="1"/>
</dbReference>
<accession>A0ABW5Y8V5</accession>
<feature type="coiled-coil region" evidence="7">
    <location>
        <begin position="121"/>
        <end position="148"/>
    </location>
</feature>
<dbReference type="InterPro" id="IPR049278">
    <property type="entry name" value="MS_channel_C"/>
</dbReference>
<sequence>MQRSLKPIFLIAVILSIFYFDGNAQKLRSESARQRKAQRSRDSLLRTFNKADTSVNNLLQTLERYNSGFMQMKNSFADGLDTLEVSARVPAIVKRLNKIKDQANTHKASTLRYLFVLRNNLDNIQGVLDNWQDDLDAINSRLVQNQKDLIKFNNDSLLVKTIPTDSALRQRFFERRKEVILLWLNVDSANRRNLFKINILQNKVAVTYANALDETDQIDDKVKQFAQRAFDGEFGYIWQVDPSYNNIKTAVNGTIELNRLLLYYFVSKQTTRHFISIVFFVLVALWIAYNREKTKRDTEAAELLAGQANLIYKYPLLSALLVPAVIVPYFYDHPPVIFLEGFFLTSLILVMMLVKRLFDPEQFKALVQLFYLTLVYSASNLLVQITNLDRFIILALSVAAIIIAHRFHKKVYHEPARYPKNTLFILKTFIAVQALALTCDLSGRFSLAKILAITATYNLWLLLALHFVVQIISQGLLLQFHTKKDDDSIISWIDHTLLQAKFRKILNVGAALLWLFFLFQNLNIDDAALDYISDLLNQAHTVAGASFTFGGFVIFVAVIWLSSVLSNIISYFYDIAAQRSDIESLKKKNRTSTLLIRIGVFTLGFFLAVFASNFPLDKITIIISAFGIGIGFGLQNIVNNLVSGLILAFERPMQIGDIIEVDNRSGTIKEIGIRASKIATSDGAEVIVPNGDLISHHVINWTLSNNNRRVELIISVAYGSDIEKVKQLLKDILCNREDIMNDPEPLVFLHNLSESSVDFRILFWAGDIGQWLELKSRVLSDIYRALNNEGIEIPYPTRDINVKLLSADVKELLANDKNSQISAPPENPNKSGDGQDQ</sequence>
<keyword evidence="4 9" id="KW-0812">Transmembrane</keyword>
<dbReference type="InterPro" id="IPR010920">
    <property type="entry name" value="LSM_dom_sf"/>
</dbReference>
<dbReference type="InterPro" id="IPR011066">
    <property type="entry name" value="MscS_channel_C_sf"/>
</dbReference>
<feature type="domain" description="Mechanosensitive ion channel MscS" evidence="10">
    <location>
        <begin position="636"/>
        <end position="702"/>
    </location>
</feature>
<protein>
    <submittedName>
        <fullName evidence="12">Mechanosensitive ion channel family protein</fullName>
    </submittedName>
</protein>
<dbReference type="PANTHER" id="PTHR30347">
    <property type="entry name" value="POTASSIUM CHANNEL RELATED"/>
    <property type="match status" value="1"/>
</dbReference>
<keyword evidence="7" id="KW-0175">Coiled coil</keyword>
<dbReference type="Pfam" id="PF00924">
    <property type="entry name" value="MS_channel_2nd"/>
    <property type="match status" value="1"/>
</dbReference>
<evidence type="ECO:0000256" key="7">
    <source>
        <dbReference type="SAM" id="Coils"/>
    </source>
</evidence>
<dbReference type="Gene3D" id="1.10.287.1260">
    <property type="match status" value="1"/>
</dbReference>
<comment type="caution">
    <text evidence="12">The sequence shown here is derived from an EMBL/GenBank/DDBJ whole genome shotgun (WGS) entry which is preliminary data.</text>
</comment>
<dbReference type="Proteomes" id="UP001597557">
    <property type="component" value="Unassembled WGS sequence"/>
</dbReference>
<name>A0ABW5Y8V5_9SPHI</name>
<evidence type="ECO:0000256" key="9">
    <source>
        <dbReference type="SAM" id="Phobius"/>
    </source>
</evidence>
<keyword evidence="5 9" id="KW-1133">Transmembrane helix</keyword>
<feature type="region of interest" description="Disordered" evidence="8">
    <location>
        <begin position="816"/>
        <end position="837"/>
    </location>
</feature>
<feature type="transmembrane region" description="Helical" evidence="9">
    <location>
        <begin position="542"/>
        <end position="573"/>
    </location>
</feature>
<feature type="transmembrane region" description="Helical" evidence="9">
    <location>
        <begin position="366"/>
        <end position="385"/>
    </location>
</feature>
<dbReference type="PANTHER" id="PTHR30347:SF1">
    <property type="entry name" value="MECHANOSENSITIVE CHANNEL MSCK"/>
    <property type="match status" value="1"/>
</dbReference>
<evidence type="ECO:0000256" key="2">
    <source>
        <dbReference type="ARBA" id="ARBA00008017"/>
    </source>
</evidence>
<reference evidence="13" key="1">
    <citation type="journal article" date="2019" name="Int. J. Syst. Evol. Microbiol.">
        <title>The Global Catalogue of Microorganisms (GCM) 10K type strain sequencing project: providing services to taxonomists for standard genome sequencing and annotation.</title>
        <authorList>
            <consortium name="The Broad Institute Genomics Platform"/>
            <consortium name="The Broad Institute Genome Sequencing Center for Infectious Disease"/>
            <person name="Wu L."/>
            <person name="Ma J."/>
        </authorList>
    </citation>
    <scope>NUCLEOTIDE SEQUENCE [LARGE SCALE GENOMIC DNA]</scope>
    <source>
        <strain evidence="13">KCTC 22437</strain>
    </source>
</reference>
<feature type="domain" description="Mechanosensitive ion channel MscS C-terminal" evidence="11">
    <location>
        <begin position="710"/>
        <end position="793"/>
    </location>
</feature>
<feature type="transmembrane region" description="Helical" evidence="9">
    <location>
        <begin position="273"/>
        <end position="289"/>
    </location>
</feature>
<proteinExistence type="inferred from homology"/>
<evidence type="ECO:0000256" key="1">
    <source>
        <dbReference type="ARBA" id="ARBA00004651"/>
    </source>
</evidence>
<dbReference type="SUPFAM" id="SSF50182">
    <property type="entry name" value="Sm-like ribonucleoproteins"/>
    <property type="match status" value="1"/>
</dbReference>
<dbReference type="Gene3D" id="3.30.70.100">
    <property type="match status" value="1"/>
</dbReference>
<keyword evidence="3" id="KW-1003">Cell membrane</keyword>
<dbReference type="InterPro" id="IPR006685">
    <property type="entry name" value="MscS_channel_2nd"/>
</dbReference>
<evidence type="ECO:0000256" key="8">
    <source>
        <dbReference type="SAM" id="MobiDB-lite"/>
    </source>
</evidence>
<evidence type="ECO:0000259" key="10">
    <source>
        <dbReference type="Pfam" id="PF00924"/>
    </source>
</evidence>
<evidence type="ECO:0000256" key="4">
    <source>
        <dbReference type="ARBA" id="ARBA00022692"/>
    </source>
</evidence>
<gene>
    <name evidence="12" type="ORF">ACFS5N_01975</name>
</gene>
<feature type="transmembrane region" description="Helical" evidence="9">
    <location>
        <begin position="391"/>
        <end position="408"/>
    </location>
</feature>
<feature type="transmembrane region" description="Helical" evidence="9">
    <location>
        <begin position="459"/>
        <end position="478"/>
    </location>
</feature>
<feature type="transmembrane region" description="Helical" evidence="9">
    <location>
        <begin position="310"/>
        <end position="331"/>
    </location>
</feature>
<feature type="transmembrane region" description="Helical" evidence="9">
    <location>
        <begin position="621"/>
        <end position="649"/>
    </location>
</feature>
<evidence type="ECO:0000256" key="5">
    <source>
        <dbReference type="ARBA" id="ARBA00022989"/>
    </source>
</evidence>